<keyword evidence="1" id="KW-0472">Membrane</keyword>
<evidence type="ECO:0000256" key="1">
    <source>
        <dbReference type="SAM" id="Phobius"/>
    </source>
</evidence>
<protein>
    <recommendedName>
        <fullName evidence="3">Cytochrome C oxidase Cbb3</fullName>
    </recommendedName>
</protein>
<sequence>MWQFVLIGDMIAMGFMIGLVMWMSMKQSKEAQDYCMNIPLFDEEVTGDNKHG</sequence>
<proteinExistence type="predicted"/>
<dbReference type="EMBL" id="CP138327">
    <property type="protein sequence ID" value="WXU00382.1"/>
    <property type="molecule type" value="Genomic_DNA"/>
</dbReference>
<feature type="transmembrane region" description="Helical" evidence="1">
    <location>
        <begin position="6"/>
        <end position="24"/>
    </location>
</feature>
<gene>
    <name evidence="2" type="ORF">Ctma_1097</name>
</gene>
<evidence type="ECO:0008006" key="3">
    <source>
        <dbReference type="Google" id="ProtNLM"/>
    </source>
</evidence>
<keyword evidence="1" id="KW-0812">Transmembrane</keyword>
<organism evidence="2">
    <name type="scientific">Catillopecten margaritatus gill symbiont</name>
    <dbReference type="NCBI Taxonomy" id="3083288"/>
    <lineage>
        <taxon>Bacteria</taxon>
        <taxon>Pseudomonadati</taxon>
        <taxon>Pseudomonadota</taxon>
        <taxon>Gammaproteobacteria</taxon>
        <taxon>sulfur-oxidizing symbionts</taxon>
    </lineage>
</organism>
<accession>A0AAU6PHA4</accession>
<keyword evidence="1" id="KW-1133">Transmembrane helix</keyword>
<dbReference type="AlphaFoldDB" id="A0AAU6PHA4"/>
<evidence type="ECO:0000313" key="2">
    <source>
        <dbReference type="EMBL" id="WXU00382.1"/>
    </source>
</evidence>
<reference evidence="2" key="1">
    <citation type="submission" date="2023-10" db="EMBL/GenBank/DDBJ databases">
        <title>The first scallop-associated chemosynthetic bacterial symbiont.</title>
        <authorList>
            <person name="Lin Y.-T."/>
            <person name="Sun J."/>
            <person name="Ip J.C.-H."/>
            <person name="He X."/>
            <person name="Gao Z.-M."/>
            <person name="Perez M."/>
            <person name="Xu T."/>
            <person name="Qian P.-Y."/>
            <person name="Qiu J.-W."/>
        </authorList>
    </citation>
    <scope>NUCLEOTIDE SEQUENCE</scope>
    <source>
        <strain evidence="2">Gill1</strain>
    </source>
</reference>
<name>A0AAU6PHA4_9GAMM</name>